<dbReference type="Gene3D" id="2.60.120.200">
    <property type="match status" value="1"/>
</dbReference>
<evidence type="ECO:0000313" key="2">
    <source>
        <dbReference type="EMBL" id="UZT28887.1"/>
    </source>
</evidence>
<protein>
    <submittedName>
        <fullName evidence="3">Uncharacterized protein</fullName>
    </submittedName>
</protein>
<reference evidence="3" key="1">
    <citation type="submission" date="2022-11" db="EMBL/GenBank/DDBJ databases">
        <title>Genomics discovery of giant fungal viruses from subsurface oceanic crustal fluids.</title>
        <authorList>
            <person name="Bhattacharjee A.S."/>
            <person name="Schulz F."/>
            <person name="Woyke T."/>
            <person name="Orcutt B.N."/>
            <person name="Matinez Martinez J."/>
        </authorList>
    </citation>
    <scope>NUCLEOTIDE SEQUENCE</scope>
    <source>
        <strain evidence="2">VSAG1.JdFR</strain>
        <strain evidence="3">VSAG8.JdFR</strain>
    </source>
</reference>
<dbReference type="EMBL" id="OP765584">
    <property type="protein sequence ID" value="UZT29239.1"/>
    <property type="molecule type" value="Genomic_DNA"/>
</dbReference>
<proteinExistence type="predicted"/>
<keyword evidence="1" id="KW-0472">Membrane</keyword>
<keyword evidence="1" id="KW-0812">Transmembrane</keyword>
<dbReference type="SUPFAM" id="SSF49899">
    <property type="entry name" value="Concanavalin A-like lectins/glucanases"/>
    <property type="match status" value="1"/>
</dbReference>
<name>A0A9E8G4I1_9VIRU</name>
<evidence type="ECO:0000313" key="3">
    <source>
        <dbReference type="EMBL" id="UZT29239.1"/>
    </source>
</evidence>
<keyword evidence="1" id="KW-1133">Transmembrane helix</keyword>
<evidence type="ECO:0000256" key="1">
    <source>
        <dbReference type="SAM" id="Phobius"/>
    </source>
</evidence>
<dbReference type="InterPro" id="IPR013320">
    <property type="entry name" value="ConA-like_dom_sf"/>
</dbReference>
<feature type="transmembrane region" description="Helical" evidence="1">
    <location>
        <begin position="103"/>
        <end position="125"/>
    </location>
</feature>
<accession>A0A9E8G4I1</accession>
<sequence>MASSNFIDKISENVSNIGNKISENVAKVSDNVQKVTNNVANVSQNIGANLNQRFEGVSQNVKSGTAGISNVFNNIGEKFGNSIPYESSRALNSSAEFVNSNNIIARIIFIILVIILFIAFFRIGVNVISLLMAPNSSPYLFEHMKDAKQLVIIPQNPKSQGSIPILRSRNEYEGLEFSYSTWIYIEDPTYRGNQMYKHVFHKGNDFLGNDSIYHPNNSPGLYLFNGKQGHTENPNKLDEYDYEYPVMGLLVRQNIFTNESSNENQFYEDITIEGIPIKKWVCVIVRINNQNILDVFINGKLMKRKKLSGVVRQNYDNVYINMNGGFSGYLSSLRYYNYAVGTFEISSIVTNGPSLKLESSSNMAQSKPRYLSSKWFFSSTNPIYN</sequence>
<organism evidence="3">
    <name type="scientific">Nucleocytoviricota sp</name>
    <dbReference type="NCBI Taxonomy" id="2809609"/>
    <lineage>
        <taxon>Viruses</taxon>
        <taxon>Varidnaviria</taxon>
        <taxon>Bamfordvirae</taxon>
        <taxon>Nucleocytoviricota</taxon>
    </lineage>
</organism>
<dbReference type="EMBL" id="OP765507">
    <property type="protein sequence ID" value="UZT28887.1"/>
    <property type="molecule type" value="Genomic_DNA"/>
</dbReference>